<proteinExistence type="predicted"/>
<comment type="caution">
    <text evidence="1">The sequence shown here is derived from an EMBL/GenBank/DDBJ whole genome shotgun (WGS) entry which is preliminary data.</text>
</comment>
<protein>
    <submittedName>
        <fullName evidence="1">Uncharacterized protein</fullName>
    </submittedName>
</protein>
<evidence type="ECO:0000313" key="1">
    <source>
        <dbReference type="EMBL" id="THV16911.1"/>
    </source>
</evidence>
<dbReference type="Proteomes" id="UP000309667">
    <property type="component" value="Unassembled WGS sequence"/>
</dbReference>
<keyword evidence="2" id="KW-1185">Reference proteome</keyword>
<dbReference type="EMBL" id="STGT01000001">
    <property type="protein sequence ID" value="THV16911.1"/>
    <property type="molecule type" value="Genomic_DNA"/>
</dbReference>
<name>A0ABY2R053_9HYPH</name>
<dbReference type="RefSeq" id="WP_136556535.1">
    <property type="nucleotide sequence ID" value="NZ_STGT01000001.1"/>
</dbReference>
<organism evidence="1 2">
    <name type="scientific">Rhizobium rhizophilum</name>
    <dbReference type="NCBI Taxonomy" id="1850373"/>
    <lineage>
        <taxon>Bacteria</taxon>
        <taxon>Pseudomonadati</taxon>
        <taxon>Pseudomonadota</taxon>
        <taxon>Alphaproteobacteria</taxon>
        <taxon>Hyphomicrobiales</taxon>
        <taxon>Rhizobiaceae</taxon>
        <taxon>Rhizobium/Agrobacterium group</taxon>
        <taxon>Rhizobium</taxon>
    </lineage>
</organism>
<evidence type="ECO:0000313" key="2">
    <source>
        <dbReference type="Proteomes" id="UP000309667"/>
    </source>
</evidence>
<sequence>MNFLNECEALAAQARYAQHFENNPFDIEDAARSAGKKAYELANVVRKVANLSPSDLSRGLNGLIDAN</sequence>
<accession>A0ABY2R053</accession>
<reference evidence="1 2" key="1">
    <citation type="submission" date="2019-04" db="EMBL/GenBank/DDBJ databases">
        <title>Genome sequence of strain 7209-2.</title>
        <authorList>
            <person name="Gao J."/>
            <person name="Sun J."/>
        </authorList>
    </citation>
    <scope>NUCLEOTIDE SEQUENCE [LARGE SCALE GENOMIC DNA]</scope>
    <source>
        <strain evidence="1 2">7209-2</strain>
    </source>
</reference>
<gene>
    <name evidence="1" type="ORF">E9677_02630</name>
</gene>